<evidence type="ECO:0000256" key="8">
    <source>
        <dbReference type="ARBA" id="ARBA00023273"/>
    </source>
</evidence>
<evidence type="ECO:0000313" key="12">
    <source>
        <dbReference type="Proteomes" id="UP000717585"/>
    </source>
</evidence>
<evidence type="ECO:0000256" key="5">
    <source>
        <dbReference type="ARBA" id="ARBA00022737"/>
    </source>
</evidence>
<feature type="coiled-coil region" evidence="9">
    <location>
        <begin position="865"/>
        <end position="899"/>
    </location>
</feature>
<evidence type="ECO:0000256" key="6">
    <source>
        <dbReference type="ARBA" id="ARBA00023054"/>
    </source>
</evidence>
<sequence>MDAENAAMLHYVAGCKPSSLFALNDAVGVVTNSAITIHKLLTNHGGQNNKSNDKNIVCHRVLSYVVNDTETSSIFVGHEDADGSCRITQHHTGIHIREGVHIDTGMRRPIHLSLTSSPDGQIIYLLALFDVDGLVSSCETVVLYTIAPDEETGMPTVMEVAHLDLPEAPLSLDVLNPDPSAPLSKFAGIHICPVDPNWGVIVSSTELLVLQKRRLADIEDTFEVHSIIATEGETFTGVGAYVANGYGFVAATSTGLAYATAGMGPRRRSGESRQTKSSATKSRKSSRKATKHAVAKQETAVAEFKPTLTVIETTEGTAPVDIVCPGNVLVVYPNRVVQYAIHAAHDTAELTGASRFSSIDVTALADSPDCVLEAITAPATLSPIDRRHIVSVYCPKTNMVAFASVDADNVQAEVADRIQARIPVGIPVDSDIIRFPDGATGTRHPELHVTVWQTGLLSAFDTVSGHYSLIEPLVDSTDTPIRPTCMAVCPAVNGVAIGDDTGIVRIYHFRTAEPDEPGTRVNLAFAQRMFDGPVASLSCSVDGFFLAATTKSSPHVAFIKFIADPKEPPSLQYARFVGLAQFSVADEPASTPSLQWAMGKRRVGDRAFEWRRFLYVGVTNTTIWRLQVQDDLHAGSDGFTISVTEITRTELRTGAPFTAFAVAPKCTTSPGDNGAKVVDPDEVYVLHADSLAVYNFATVHTGTSLFETRNAPTEAVRTEPLPAPPSTLCVLPRIEGTIIAIGLSSGAVALVVGNQHAVEISGSHCATCGAVQAVAINTARENEHSSLNYLISTGADGVILVRTMDELLLRFDSINSTHCASSMAASFHVMHDDNQLGQLAVDAQPAPEFIQESAELISPAKEFELGRMSATREAHERMANELRQEVGEIRVAVEALIEENTAREEMDRVDLDKFTIDVELAKSIEHDNAKAVATTHDECEAWVNVRAAITSAIHADTVGTHVPVDHATEVTGLAAPVAVESFTLPKWDKTREAQVTAIRHLRAIELATQQQVRLESSVVDTEEKEAADDEDQGAVELPEVEECLYEPLELFTTSRRVAQTRMLEACIRKQQLAFNSRFVETLHDKRATIDKLNSKESRIAQIVVEIHELQSKLQVPKTPFRLPSATFNETGTVKVDKFAVDPSEVTVERVFSEAEKAELAAKEAAEQARLAAMAADKAAIRALGDMMGGSLEVQEADELDALERPDAFDVAEADRTDEQVAAIKAYNTQVKKIAEERSKRVKGLEGEMKRSKEQVVELADAFDAKLAALAIDKANTTRACAILQLQVIELAGLYLQEVAVTQLEAQLELDIADTTKALETAQTLQDTLSGRVEEEKARAAEIAQNSRGPAKRKPRIIGEYQDIVAAMTPELSAAVINALSDMVGRRPSPEALYAQLAGPSGDSGHTQPLDTRPRAVVHETDSWDSPRFADKFAPTPADIKLLNELKPTEQGAADGFDNGAVEDAITAMWRNALGLRAEIALADARNHQQKLVHADVVDASSRVAARVGEISTRRESLEQRKVDLAAQHRSAIFDNLIVVELQQGQVEVPRNPVATDYSSAVMLSKSTIDGYNSTIAKLAQEHCDALIRVRDTRSACNNIVWEKQYRQLEIDDVQAQTSDLQLFRVRREMRELLHAKDAESIHRKQVEILTKQLSHMKSDHAKSLKSMQANVASYQRKTSRFDKTTREMEMTIDALTKKMEQWNRLYAVLHRAKTDAAPKGPTAAARRKKQEDAIKAQKAAANVLTAEVERLRRKTFPSFAAVGHRADTY</sequence>
<evidence type="ECO:0000256" key="1">
    <source>
        <dbReference type="ARBA" id="ARBA00004138"/>
    </source>
</evidence>
<reference evidence="11" key="1">
    <citation type="submission" date="2021-05" db="EMBL/GenBank/DDBJ databases">
        <title>A free-living protist that lacks canonical eukaryotic 1 DNA replication and segregation systems.</title>
        <authorList>
            <person name="Salas-Leiva D.E."/>
            <person name="Tromer E.C."/>
            <person name="Curtis B.A."/>
            <person name="Jerlstrom-Hultqvist J."/>
            <person name="Kolisko M."/>
            <person name="Yi Z."/>
            <person name="Salas-Leiva J.S."/>
            <person name="Gallot-Lavallee L."/>
            <person name="Kops G.J.P.L."/>
            <person name="Archibald J.M."/>
            <person name="Simpson A.G.B."/>
            <person name="Roger A.J."/>
        </authorList>
    </citation>
    <scope>NUCLEOTIDE SEQUENCE</scope>
    <source>
        <strain evidence="11">BICM</strain>
    </source>
</reference>
<dbReference type="Pfam" id="PF25828">
    <property type="entry name" value="CC_Cfap43"/>
    <property type="match status" value="2"/>
</dbReference>
<dbReference type="SUPFAM" id="SSF50978">
    <property type="entry name" value="WD40 repeat-like"/>
    <property type="match status" value="1"/>
</dbReference>
<keyword evidence="8" id="KW-0966">Cell projection</keyword>
<proteinExistence type="predicted"/>
<dbReference type="EMBL" id="JAHDYR010000047">
    <property type="protein sequence ID" value="KAG9391890.1"/>
    <property type="molecule type" value="Genomic_DNA"/>
</dbReference>
<keyword evidence="5" id="KW-0677">Repeat</keyword>
<dbReference type="OrthoDB" id="64353at2759"/>
<dbReference type="InterPro" id="IPR036322">
    <property type="entry name" value="WD40_repeat_dom_sf"/>
</dbReference>
<dbReference type="GO" id="GO:0005930">
    <property type="term" value="C:axoneme"/>
    <property type="evidence" value="ECO:0007669"/>
    <property type="project" value="TreeGrafter"/>
</dbReference>
<evidence type="ECO:0000256" key="3">
    <source>
        <dbReference type="ARBA" id="ARBA00022490"/>
    </source>
</evidence>
<dbReference type="PANTHER" id="PTHR14885">
    <property type="entry name" value="CILIA- AND FLAGELLA-ASSOCIATED PROTEIN 43-RELATED"/>
    <property type="match status" value="1"/>
</dbReference>
<name>A0A8J6AUH4_9EUKA</name>
<feature type="coiled-coil region" evidence="9">
    <location>
        <begin position="1685"/>
        <end position="1754"/>
    </location>
</feature>
<evidence type="ECO:0000256" key="4">
    <source>
        <dbReference type="ARBA" id="ARBA00022574"/>
    </source>
</evidence>
<accession>A0A8J6AUH4</accession>
<keyword evidence="6 9" id="KW-0175">Coiled coil</keyword>
<evidence type="ECO:0000313" key="11">
    <source>
        <dbReference type="EMBL" id="KAG9391890.1"/>
    </source>
</evidence>
<feature type="region of interest" description="Disordered" evidence="10">
    <location>
        <begin position="262"/>
        <end position="293"/>
    </location>
</feature>
<evidence type="ECO:0000256" key="9">
    <source>
        <dbReference type="SAM" id="Coils"/>
    </source>
</evidence>
<evidence type="ECO:0000256" key="7">
    <source>
        <dbReference type="ARBA" id="ARBA00023212"/>
    </source>
</evidence>
<keyword evidence="12" id="KW-1185">Reference proteome</keyword>
<evidence type="ECO:0000256" key="10">
    <source>
        <dbReference type="SAM" id="MobiDB-lite"/>
    </source>
</evidence>
<gene>
    <name evidence="11" type="ORF">J8273_6844</name>
</gene>
<dbReference type="Proteomes" id="UP000717585">
    <property type="component" value="Unassembled WGS sequence"/>
</dbReference>
<protein>
    <submittedName>
        <fullName evidence="11">Chromosome partition protein Smc</fullName>
    </submittedName>
</protein>
<keyword evidence="3" id="KW-0963">Cytoplasm</keyword>
<dbReference type="GO" id="GO:0060271">
    <property type="term" value="P:cilium assembly"/>
    <property type="evidence" value="ECO:0007669"/>
    <property type="project" value="TreeGrafter"/>
</dbReference>
<feature type="compositionally biased region" description="Basic residues" evidence="10">
    <location>
        <begin position="281"/>
        <end position="293"/>
    </location>
</feature>
<keyword evidence="7" id="KW-0206">Cytoskeleton</keyword>
<comment type="subcellular location">
    <subcellularLocation>
        <location evidence="1">Cell projection</location>
        <location evidence="1">Cilium</location>
    </subcellularLocation>
    <subcellularLocation>
        <location evidence="2">Cytoplasm</location>
        <location evidence="2">Cytoskeleton</location>
    </subcellularLocation>
</comment>
<comment type="caution">
    <text evidence="11">The sequence shown here is derived from an EMBL/GenBank/DDBJ whole genome shotgun (WGS) entry which is preliminary data.</text>
</comment>
<dbReference type="PANTHER" id="PTHR14885:SF1">
    <property type="entry name" value="CILIA- AND FLAGELLA-ASSOCIATED PROTEIN 43"/>
    <property type="match status" value="1"/>
</dbReference>
<organism evidence="11 12">
    <name type="scientific">Carpediemonas membranifera</name>
    <dbReference type="NCBI Taxonomy" id="201153"/>
    <lineage>
        <taxon>Eukaryota</taxon>
        <taxon>Metamonada</taxon>
        <taxon>Carpediemonas-like organisms</taxon>
        <taxon>Carpediemonas</taxon>
    </lineage>
</organism>
<evidence type="ECO:0000256" key="2">
    <source>
        <dbReference type="ARBA" id="ARBA00004245"/>
    </source>
</evidence>
<keyword evidence="4" id="KW-0853">WD repeat</keyword>
<feature type="coiled-coil region" evidence="9">
    <location>
        <begin position="1234"/>
        <end position="1261"/>
    </location>
</feature>